<dbReference type="AlphaFoldDB" id="A0A1F5G408"/>
<comment type="caution">
    <text evidence="2">The sequence shown here is derived from an EMBL/GenBank/DDBJ whole genome shotgun (WGS) entry which is preliminary data.</text>
</comment>
<evidence type="ECO:0000313" key="2">
    <source>
        <dbReference type="EMBL" id="OGD86544.1"/>
    </source>
</evidence>
<gene>
    <name evidence="2" type="ORF">A2870_01955</name>
</gene>
<feature type="compositionally biased region" description="Polar residues" evidence="1">
    <location>
        <begin position="1"/>
        <end position="14"/>
    </location>
</feature>
<accession>A0A1F5G408</accession>
<sequence length="107" mass="11711">MSESGEAPQPNQNSETERLTRRMRFKSTDGTEYRIALPSVVDNDAVQAALNRVGVANGGDIQLKQTPVSRALNTMYGLWEALGAKVEPLKPPVVPKSYEGKIEPSQK</sequence>
<reference evidence="2 3" key="1">
    <citation type="journal article" date="2016" name="Nat. Commun.">
        <title>Thousands of microbial genomes shed light on interconnected biogeochemical processes in an aquifer system.</title>
        <authorList>
            <person name="Anantharaman K."/>
            <person name="Brown C.T."/>
            <person name="Hug L.A."/>
            <person name="Sharon I."/>
            <person name="Castelle C.J."/>
            <person name="Probst A.J."/>
            <person name="Thomas B.C."/>
            <person name="Singh A."/>
            <person name="Wilkins M.J."/>
            <person name="Karaoz U."/>
            <person name="Brodie E.L."/>
            <person name="Williams K.H."/>
            <person name="Hubbard S.S."/>
            <person name="Banfield J.F."/>
        </authorList>
    </citation>
    <scope>NUCLEOTIDE SEQUENCE [LARGE SCALE GENOMIC DNA]</scope>
</reference>
<dbReference type="EMBL" id="MFAZ01000040">
    <property type="protein sequence ID" value="OGD86544.1"/>
    <property type="molecule type" value="Genomic_DNA"/>
</dbReference>
<feature type="compositionally biased region" description="Basic and acidic residues" evidence="1">
    <location>
        <begin position="15"/>
        <end position="25"/>
    </location>
</feature>
<proteinExistence type="predicted"/>
<name>A0A1F5G408_9BACT</name>
<organism evidence="2 3">
    <name type="scientific">Candidatus Curtissbacteria bacterium RIFCSPHIGHO2_01_FULL_41_11</name>
    <dbReference type="NCBI Taxonomy" id="1797711"/>
    <lineage>
        <taxon>Bacteria</taxon>
        <taxon>Candidatus Curtissiibacteriota</taxon>
    </lineage>
</organism>
<dbReference type="Proteomes" id="UP000179102">
    <property type="component" value="Unassembled WGS sequence"/>
</dbReference>
<evidence type="ECO:0000256" key="1">
    <source>
        <dbReference type="SAM" id="MobiDB-lite"/>
    </source>
</evidence>
<evidence type="ECO:0000313" key="3">
    <source>
        <dbReference type="Proteomes" id="UP000179102"/>
    </source>
</evidence>
<feature type="region of interest" description="Disordered" evidence="1">
    <location>
        <begin position="1"/>
        <end position="25"/>
    </location>
</feature>
<protein>
    <submittedName>
        <fullName evidence="2">Uncharacterized protein</fullName>
    </submittedName>
</protein>